<dbReference type="PANTHER" id="PTHR13947:SF37">
    <property type="entry name" value="LD18367P"/>
    <property type="match status" value="1"/>
</dbReference>
<dbReference type="EMBL" id="LHXJ01000051">
    <property type="protein sequence ID" value="KXA90251.1"/>
    <property type="molecule type" value="Genomic_DNA"/>
</dbReference>
<accession>A0A133U7S4</accession>
<dbReference type="PROSITE" id="PS51186">
    <property type="entry name" value="GNAT"/>
    <property type="match status" value="1"/>
</dbReference>
<dbReference type="Pfam" id="PF00583">
    <property type="entry name" value="Acetyltransf_1"/>
    <property type="match status" value="1"/>
</dbReference>
<dbReference type="Proteomes" id="UP000070163">
    <property type="component" value="Unassembled WGS sequence"/>
</dbReference>
<feature type="domain" description="N-acetyltransferase" evidence="2">
    <location>
        <begin position="1"/>
        <end position="104"/>
    </location>
</feature>
<dbReference type="InterPro" id="IPR000182">
    <property type="entry name" value="GNAT_dom"/>
</dbReference>
<keyword evidence="4" id="KW-1185">Reference proteome</keyword>
<evidence type="ECO:0000313" key="3">
    <source>
        <dbReference type="EMBL" id="KXA90251.1"/>
    </source>
</evidence>
<dbReference type="InterPro" id="IPR050769">
    <property type="entry name" value="NAT_camello-type"/>
</dbReference>
<dbReference type="InterPro" id="IPR016181">
    <property type="entry name" value="Acyl_CoA_acyltransferase"/>
</dbReference>
<sequence>MTFFVYTAENEIVGVAALNIENKEVGKVRWVHVLPEYRKQGIGTNLMRHVERKAKSRGIEKLAVQYVHNKAYWARNFYSDLGYKKERKVSHPQGQCFIYEKEIEENKPSKTS</sequence>
<dbReference type="CDD" id="cd04301">
    <property type="entry name" value="NAT_SF"/>
    <property type="match status" value="1"/>
</dbReference>
<name>A0A133U7S4_9EURY</name>
<proteinExistence type="predicted"/>
<evidence type="ECO:0000313" key="4">
    <source>
        <dbReference type="Proteomes" id="UP000070163"/>
    </source>
</evidence>
<keyword evidence="1" id="KW-0808">Transferase</keyword>
<dbReference type="AlphaFoldDB" id="A0A133U7S4"/>
<dbReference type="GO" id="GO:0008080">
    <property type="term" value="F:N-acetyltransferase activity"/>
    <property type="evidence" value="ECO:0007669"/>
    <property type="project" value="InterPro"/>
</dbReference>
<evidence type="ECO:0000256" key="1">
    <source>
        <dbReference type="ARBA" id="ARBA00022679"/>
    </source>
</evidence>
<gene>
    <name evidence="3" type="ORF">AKJ57_04295</name>
</gene>
<protein>
    <recommendedName>
        <fullName evidence="2">N-acetyltransferase domain-containing protein</fullName>
    </recommendedName>
</protein>
<dbReference type="Gene3D" id="3.40.630.30">
    <property type="match status" value="1"/>
</dbReference>
<organism evidence="3 4">
    <name type="scientific">candidate division MSBL1 archaeon SCGC-AAA259A05</name>
    <dbReference type="NCBI Taxonomy" id="1698259"/>
    <lineage>
        <taxon>Archaea</taxon>
        <taxon>Methanobacteriati</taxon>
        <taxon>Methanobacteriota</taxon>
        <taxon>candidate division MSBL1</taxon>
    </lineage>
</organism>
<reference evidence="3 4" key="1">
    <citation type="journal article" date="2016" name="Sci. Rep.">
        <title>Metabolic traits of an uncultured archaeal lineage -MSBL1- from brine pools of the Red Sea.</title>
        <authorList>
            <person name="Mwirichia R."/>
            <person name="Alam I."/>
            <person name="Rashid M."/>
            <person name="Vinu M."/>
            <person name="Ba-Alawi W."/>
            <person name="Anthony Kamau A."/>
            <person name="Kamanda Ngugi D."/>
            <person name="Goker M."/>
            <person name="Klenk H.P."/>
            <person name="Bajic V."/>
            <person name="Stingl U."/>
        </authorList>
    </citation>
    <scope>NUCLEOTIDE SEQUENCE [LARGE SCALE GENOMIC DNA]</scope>
    <source>
        <strain evidence="3">SCGC-AAA259A05</strain>
    </source>
</reference>
<evidence type="ECO:0000259" key="2">
    <source>
        <dbReference type="PROSITE" id="PS51186"/>
    </source>
</evidence>
<comment type="caution">
    <text evidence="3">The sequence shown here is derived from an EMBL/GenBank/DDBJ whole genome shotgun (WGS) entry which is preliminary data.</text>
</comment>
<dbReference type="PANTHER" id="PTHR13947">
    <property type="entry name" value="GNAT FAMILY N-ACETYLTRANSFERASE"/>
    <property type="match status" value="1"/>
</dbReference>
<dbReference type="SUPFAM" id="SSF55729">
    <property type="entry name" value="Acyl-CoA N-acyltransferases (Nat)"/>
    <property type="match status" value="1"/>
</dbReference>